<name>B4Q6F0_DROSI</name>
<proteinExistence type="predicted"/>
<dbReference type="AlphaFoldDB" id="B4Q6F0"/>
<evidence type="ECO:0000313" key="2">
    <source>
        <dbReference type="Proteomes" id="UP000000304"/>
    </source>
</evidence>
<accession>B4Q6F0</accession>
<dbReference type="Proteomes" id="UP000000304">
    <property type="component" value="Chromosome 2L"/>
</dbReference>
<dbReference type="EMBL" id="CM000361">
    <property type="protein sequence ID" value="EDX05132.1"/>
    <property type="molecule type" value="Genomic_DNA"/>
</dbReference>
<gene>
    <name evidence="1" type="primary">Dsim\GD21955</name>
    <name evidence="1" type="ORF">Dsim_GD21955</name>
</gene>
<organism evidence="1 2">
    <name type="scientific">Drosophila simulans</name>
    <name type="common">Fruit fly</name>
    <dbReference type="NCBI Taxonomy" id="7240"/>
    <lineage>
        <taxon>Eukaryota</taxon>
        <taxon>Metazoa</taxon>
        <taxon>Ecdysozoa</taxon>
        <taxon>Arthropoda</taxon>
        <taxon>Hexapoda</taxon>
        <taxon>Insecta</taxon>
        <taxon>Pterygota</taxon>
        <taxon>Neoptera</taxon>
        <taxon>Endopterygota</taxon>
        <taxon>Diptera</taxon>
        <taxon>Brachycera</taxon>
        <taxon>Muscomorpha</taxon>
        <taxon>Ephydroidea</taxon>
        <taxon>Drosophilidae</taxon>
        <taxon>Drosophila</taxon>
        <taxon>Sophophora</taxon>
    </lineage>
</organism>
<evidence type="ECO:0000313" key="1">
    <source>
        <dbReference type="EMBL" id="EDX05132.1"/>
    </source>
</evidence>
<sequence>MDTDTDMDMDMCNVPFLSGACIGRKGVTRVSAVVFVVTTDVDVVPPSFIYPQTDERIADEDPGTSRTRACDSSHLPHTCSVCGGSALFLG</sequence>
<reference evidence="1 2" key="1">
    <citation type="journal article" date="2007" name="Nature">
        <title>Evolution of genes and genomes on the Drosophila phylogeny.</title>
        <authorList>
            <consortium name="Drosophila 12 Genomes Consortium"/>
            <person name="Clark A.G."/>
            <person name="Eisen M.B."/>
            <person name="Smith D.R."/>
            <person name="Bergman C.M."/>
            <person name="Oliver B."/>
            <person name="Markow T.A."/>
            <person name="Kaufman T.C."/>
            <person name="Kellis M."/>
            <person name="Gelbart W."/>
            <person name="Iyer V.N."/>
            <person name="Pollard D.A."/>
            <person name="Sackton T.B."/>
            <person name="Larracuente A.M."/>
            <person name="Singh N.D."/>
            <person name="Abad J.P."/>
            <person name="Abt D.N."/>
            <person name="Adryan B."/>
            <person name="Aguade M."/>
            <person name="Akashi H."/>
            <person name="Anderson W.W."/>
            <person name="Aquadro C.F."/>
            <person name="Ardell D.H."/>
            <person name="Arguello R."/>
            <person name="Artieri C.G."/>
            <person name="Barbash D.A."/>
            <person name="Barker D."/>
            <person name="Barsanti P."/>
            <person name="Batterham P."/>
            <person name="Batzoglou S."/>
            <person name="Begun D."/>
            <person name="Bhutkar A."/>
            <person name="Blanco E."/>
            <person name="Bosak S.A."/>
            <person name="Bradley R.K."/>
            <person name="Brand A.D."/>
            <person name="Brent M.R."/>
            <person name="Brooks A.N."/>
            <person name="Brown R.H."/>
            <person name="Butlin R.K."/>
            <person name="Caggese C."/>
            <person name="Calvi B.R."/>
            <person name="Bernardo de Carvalho A."/>
            <person name="Caspi A."/>
            <person name="Castrezana S."/>
            <person name="Celniker S.E."/>
            <person name="Chang J.L."/>
            <person name="Chapple C."/>
            <person name="Chatterji S."/>
            <person name="Chinwalla A."/>
            <person name="Civetta A."/>
            <person name="Clifton S.W."/>
            <person name="Comeron J.M."/>
            <person name="Costello J.C."/>
            <person name="Coyne J.A."/>
            <person name="Daub J."/>
            <person name="David R.G."/>
            <person name="Delcher A.L."/>
            <person name="Delehaunty K."/>
            <person name="Do C.B."/>
            <person name="Ebling H."/>
            <person name="Edwards K."/>
            <person name="Eickbush T."/>
            <person name="Evans J.D."/>
            <person name="Filipski A."/>
            <person name="Findeiss S."/>
            <person name="Freyhult E."/>
            <person name="Fulton L."/>
            <person name="Fulton R."/>
            <person name="Garcia A.C."/>
            <person name="Gardiner A."/>
            <person name="Garfield D.A."/>
            <person name="Garvin B.E."/>
            <person name="Gibson G."/>
            <person name="Gilbert D."/>
            <person name="Gnerre S."/>
            <person name="Godfrey J."/>
            <person name="Good R."/>
            <person name="Gotea V."/>
            <person name="Gravely B."/>
            <person name="Greenberg A.J."/>
            <person name="Griffiths-Jones S."/>
            <person name="Gross S."/>
            <person name="Guigo R."/>
            <person name="Gustafson E.A."/>
            <person name="Haerty W."/>
            <person name="Hahn M.W."/>
            <person name="Halligan D.L."/>
            <person name="Halpern A.L."/>
            <person name="Halter G.M."/>
            <person name="Han M.V."/>
            <person name="Heger A."/>
            <person name="Hillier L."/>
            <person name="Hinrichs A.S."/>
            <person name="Holmes I."/>
            <person name="Hoskins R.A."/>
            <person name="Hubisz M.J."/>
            <person name="Hultmark D."/>
            <person name="Huntley M.A."/>
            <person name="Jaffe D.B."/>
            <person name="Jagadeeshan S."/>
            <person name="Jeck W.R."/>
            <person name="Johnson J."/>
            <person name="Jones C.D."/>
            <person name="Jordan W.C."/>
            <person name="Karpen G.H."/>
            <person name="Kataoka E."/>
            <person name="Keightley P.D."/>
            <person name="Kheradpour P."/>
            <person name="Kirkness E.F."/>
            <person name="Koerich L.B."/>
            <person name="Kristiansen K."/>
            <person name="Kudrna D."/>
            <person name="Kulathinal R.J."/>
            <person name="Kumar S."/>
            <person name="Kwok R."/>
            <person name="Lander E."/>
            <person name="Langley C.H."/>
            <person name="Lapoint R."/>
            <person name="Lazzaro B.P."/>
            <person name="Lee S.J."/>
            <person name="Levesque L."/>
            <person name="Li R."/>
            <person name="Lin C.F."/>
            <person name="Lin M.F."/>
            <person name="Lindblad-Toh K."/>
            <person name="Llopart A."/>
            <person name="Long M."/>
            <person name="Low L."/>
            <person name="Lozovsky E."/>
            <person name="Lu J."/>
            <person name="Luo M."/>
            <person name="Machado C.A."/>
            <person name="Makalowski W."/>
            <person name="Marzo M."/>
            <person name="Matsuda M."/>
            <person name="Matzkin L."/>
            <person name="McAllister B."/>
            <person name="McBride C.S."/>
            <person name="McKernan B."/>
            <person name="McKernan K."/>
            <person name="Mendez-Lago M."/>
            <person name="Minx P."/>
            <person name="Mollenhauer M.U."/>
            <person name="Montooth K."/>
            <person name="Mount S.M."/>
            <person name="Mu X."/>
            <person name="Myers E."/>
            <person name="Negre B."/>
            <person name="Newfeld S."/>
            <person name="Nielsen R."/>
            <person name="Noor M.A."/>
            <person name="O'Grady P."/>
            <person name="Pachter L."/>
            <person name="Papaceit M."/>
            <person name="Parisi M.J."/>
            <person name="Parisi M."/>
            <person name="Parts L."/>
            <person name="Pedersen J.S."/>
            <person name="Pesole G."/>
            <person name="Phillippy A.M."/>
            <person name="Ponting C.P."/>
            <person name="Pop M."/>
            <person name="Porcelli D."/>
            <person name="Powell J.R."/>
            <person name="Prohaska S."/>
            <person name="Pruitt K."/>
            <person name="Puig M."/>
            <person name="Quesneville H."/>
            <person name="Ram K.R."/>
            <person name="Rand D."/>
            <person name="Rasmussen M.D."/>
            <person name="Reed L.K."/>
            <person name="Reenan R."/>
            <person name="Reily A."/>
            <person name="Remington K.A."/>
            <person name="Rieger T.T."/>
            <person name="Ritchie M.G."/>
            <person name="Robin C."/>
            <person name="Rogers Y.H."/>
            <person name="Rohde C."/>
            <person name="Rozas J."/>
            <person name="Rubenfield M.J."/>
            <person name="Ruiz A."/>
            <person name="Russo S."/>
            <person name="Salzberg S.L."/>
            <person name="Sanchez-Gracia A."/>
            <person name="Saranga D.J."/>
            <person name="Sato H."/>
            <person name="Schaeffer S.W."/>
            <person name="Schatz M.C."/>
            <person name="Schlenke T."/>
            <person name="Schwartz R."/>
            <person name="Segarra C."/>
            <person name="Singh R.S."/>
            <person name="Sirot L."/>
            <person name="Sirota M."/>
            <person name="Sisneros N.B."/>
            <person name="Smith C.D."/>
            <person name="Smith T.F."/>
            <person name="Spieth J."/>
            <person name="Stage D.E."/>
            <person name="Stark A."/>
            <person name="Stephan W."/>
            <person name="Strausberg R.L."/>
            <person name="Strempel S."/>
            <person name="Sturgill D."/>
            <person name="Sutton G."/>
            <person name="Sutton G.G."/>
            <person name="Tao W."/>
            <person name="Teichmann S."/>
            <person name="Tobari Y.N."/>
            <person name="Tomimura Y."/>
            <person name="Tsolas J.M."/>
            <person name="Valente V.L."/>
            <person name="Venter E."/>
            <person name="Venter J.C."/>
            <person name="Vicario S."/>
            <person name="Vieira F.G."/>
            <person name="Vilella A.J."/>
            <person name="Villasante A."/>
            <person name="Walenz B."/>
            <person name="Wang J."/>
            <person name="Wasserman M."/>
            <person name="Watts T."/>
            <person name="Wilson D."/>
            <person name="Wilson R.K."/>
            <person name="Wing R.A."/>
            <person name="Wolfner M.F."/>
            <person name="Wong A."/>
            <person name="Wong G.K."/>
            <person name="Wu C.I."/>
            <person name="Wu G."/>
            <person name="Yamamoto D."/>
            <person name="Yang H.P."/>
            <person name="Yang S.P."/>
            <person name="Yorke J.A."/>
            <person name="Yoshida K."/>
            <person name="Zdobnov E."/>
            <person name="Zhang P."/>
            <person name="Zhang Y."/>
            <person name="Zimin A.V."/>
            <person name="Baldwin J."/>
            <person name="Abdouelleil A."/>
            <person name="Abdulkadir J."/>
            <person name="Abebe A."/>
            <person name="Abera B."/>
            <person name="Abreu J."/>
            <person name="Acer S.C."/>
            <person name="Aftuck L."/>
            <person name="Alexander A."/>
            <person name="An P."/>
            <person name="Anderson E."/>
            <person name="Anderson S."/>
            <person name="Arachi H."/>
            <person name="Azer M."/>
            <person name="Bachantsang P."/>
            <person name="Barry A."/>
            <person name="Bayul T."/>
            <person name="Berlin A."/>
            <person name="Bessette D."/>
            <person name="Bloom T."/>
            <person name="Blye J."/>
            <person name="Boguslavskiy L."/>
            <person name="Bonnet C."/>
            <person name="Boukhgalter B."/>
            <person name="Bourzgui I."/>
            <person name="Brown A."/>
            <person name="Cahill P."/>
            <person name="Channer S."/>
            <person name="Cheshatsang Y."/>
            <person name="Chuda L."/>
            <person name="Citroen M."/>
            <person name="Collymore A."/>
            <person name="Cooke P."/>
            <person name="Costello M."/>
            <person name="D'Aco K."/>
            <person name="Daza R."/>
            <person name="De Haan G."/>
            <person name="DeGray S."/>
            <person name="DeMaso C."/>
            <person name="Dhargay N."/>
            <person name="Dooley K."/>
            <person name="Dooley E."/>
            <person name="Doricent M."/>
            <person name="Dorje P."/>
            <person name="Dorjee K."/>
            <person name="Dupes A."/>
            <person name="Elong R."/>
            <person name="Falk J."/>
            <person name="Farina A."/>
            <person name="Faro S."/>
            <person name="Ferguson D."/>
            <person name="Fisher S."/>
            <person name="Foley C.D."/>
            <person name="Franke A."/>
            <person name="Friedrich D."/>
            <person name="Gadbois L."/>
            <person name="Gearin G."/>
            <person name="Gearin C.R."/>
            <person name="Giannoukos G."/>
            <person name="Goode T."/>
            <person name="Graham J."/>
            <person name="Grandbois E."/>
            <person name="Grewal S."/>
            <person name="Gyaltsen K."/>
            <person name="Hafez N."/>
            <person name="Hagos B."/>
            <person name="Hall J."/>
            <person name="Henson C."/>
            <person name="Hollinger A."/>
            <person name="Honan T."/>
            <person name="Huard M.D."/>
            <person name="Hughes L."/>
            <person name="Hurhula B."/>
            <person name="Husby M.E."/>
            <person name="Kamat A."/>
            <person name="Kanga B."/>
            <person name="Kashin S."/>
            <person name="Khazanovich D."/>
            <person name="Kisner P."/>
            <person name="Lance K."/>
            <person name="Lara M."/>
            <person name="Lee W."/>
            <person name="Lennon N."/>
            <person name="Letendre F."/>
            <person name="LeVine R."/>
            <person name="Lipovsky A."/>
            <person name="Liu X."/>
            <person name="Liu J."/>
            <person name="Liu S."/>
            <person name="Lokyitsang T."/>
            <person name="Lokyitsang Y."/>
            <person name="Lubonja R."/>
            <person name="Lui A."/>
            <person name="MacDonald P."/>
            <person name="Magnisalis V."/>
            <person name="Maru K."/>
            <person name="Matthews C."/>
            <person name="McCusker W."/>
            <person name="McDonough S."/>
            <person name="Mehta T."/>
            <person name="Meldrim J."/>
            <person name="Meneus L."/>
            <person name="Mihai O."/>
            <person name="Mihalev A."/>
            <person name="Mihova T."/>
            <person name="Mittelman R."/>
            <person name="Mlenga V."/>
            <person name="Montmayeur A."/>
            <person name="Mulrain L."/>
            <person name="Navidi A."/>
            <person name="Naylor J."/>
            <person name="Negash T."/>
            <person name="Nguyen T."/>
            <person name="Nguyen N."/>
            <person name="Nicol R."/>
            <person name="Norbu C."/>
            <person name="Norbu N."/>
            <person name="Novod N."/>
            <person name="O'Neill B."/>
            <person name="Osman S."/>
            <person name="Markiewicz E."/>
            <person name="Oyono O.L."/>
            <person name="Patti C."/>
            <person name="Phunkhang P."/>
            <person name="Pierre F."/>
            <person name="Priest M."/>
            <person name="Raghuraman S."/>
            <person name="Rege F."/>
            <person name="Reyes R."/>
            <person name="Rise C."/>
            <person name="Rogov P."/>
            <person name="Ross K."/>
            <person name="Ryan E."/>
            <person name="Settipalli S."/>
            <person name="Shea T."/>
            <person name="Sherpa N."/>
            <person name="Shi L."/>
            <person name="Shih D."/>
            <person name="Sparrow T."/>
            <person name="Spaulding J."/>
            <person name="Stalker J."/>
            <person name="Stange-Thomann N."/>
            <person name="Stavropoulos S."/>
            <person name="Stone C."/>
            <person name="Strader C."/>
            <person name="Tesfaye S."/>
            <person name="Thomson T."/>
            <person name="Thoulutsang Y."/>
            <person name="Thoulutsang D."/>
            <person name="Topham K."/>
            <person name="Topping I."/>
            <person name="Tsamla T."/>
            <person name="Vassiliev H."/>
            <person name="Vo A."/>
            <person name="Wangchuk T."/>
            <person name="Wangdi T."/>
            <person name="Weiand M."/>
            <person name="Wilkinson J."/>
            <person name="Wilson A."/>
            <person name="Yadav S."/>
            <person name="Young G."/>
            <person name="Yu Q."/>
            <person name="Zembek L."/>
            <person name="Zhong D."/>
            <person name="Zimmer A."/>
            <person name="Zwirko Z."/>
            <person name="Jaffe D.B."/>
            <person name="Alvarez P."/>
            <person name="Brockman W."/>
            <person name="Butler J."/>
            <person name="Chin C."/>
            <person name="Gnerre S."/>
            <person name="Grabherr M."/>
            <person name="Kleber M."/>
            <person name="Mauceli E."/>
            <person name="MacCallum I."/>
        </authorList>
    </citation>
    <scope>NUCLEOTIDE SEQUENCE [LARGE SCALE GENOMIC DNA]</scope>
    <source>
        <strain evidence="2">white501</strain>
    </source>
</reference>
<keyword evidence="2" id="KW-1185">Reference proteome</keyword>
<dbReference type="HOGENOM" id="CLU_2443199_0_0_1"/>
<protein>
    <submittedName>
        <fullName evidence="1">GD21955</fullName>
    </submittedName>
</protein>